<dbReference type="EMBL" id="AZBU02000001">
    <property type="protein sequence ID" value="TMS34890.1"/>
    <property type="molecule type" value="Genomic_DNA"/>
</dbReference>
<dbReference type="OrthoDB" id="1427555at2759"/>
<gene>
    <name evidence="2" type="ORF">L596_002391</name>
</gene>
<feature type="compositionally biased region" description="Low complexity" evidence="1">
    <location>
        <begin position="73"/>
        <end position="90"/>
    </location>
</feature>
<dbReference type="Proteomes" id="UP000298663">
    <property type="component" value="Unassembled WGS sequence"/>
</dbReference>
<evidence type="ECO:0000256" key="1">
    <source>
        <dbReference type="SAM" id="MobiDB-lite"/>
    </source>
</evidence>
<feature type="region of interest" description="Disordered" evidence="1">
    <location>
        <begin position="73"/>
        <end position="98"/>
    </location>
</feature>
<proteinExistence type="predicted"/>
<reference evidence="2 3" key="2">
    <citation type="journal article" date="2019" name="G3 (Bethesda)">
        <title>Hybrid Assembly of the Genome of the Entomopathogenic Nematode Steinernema carpocapsae Identifies the X-Chromosome.</title>
        <authorList>
            <person name="Serra L."/>
            <person name="Macchietto M."/>
            <person name="Macias-Munoz A."/>
            <person name="McGill C.J."/>
            <person name="Rodriguez I.M."/>
            <person name="Rodriguez B."/>
            <person name="Murad R."/>
            <person name="Mortazavi A."/>
        </authorList>
    </citation>
    <scope>NUCLEOTIDE SEQUENCE [LARGE SCALE GENOMIC DNA]</scope>
    <source>
        <strain evidence="2 3">ALL</strain>
    </source>
</reference>
<accession>A0A4U8UP18</accession>
<protein>
    <submittedName>
        <fullName evidence="2">Uncharacterized protein</fullName>
    </submittedName>
</protein>
<feature type="region of interest" description="Disordered" evidence="1">
    <location>
        <begin position="1"/>
        <end position="20"/>
    </location>
</feature>
<reference evidence="2 3" key="1">
    <citation type="journal article" date="2015" name="Genome Biol.">
        <title>Comparative genomics of Steinernema reveals deeply conserved gene regulatory networks.</title>
        <authorList>
            <person name="Dillman A.R."/>
            <person name="Macchietto M."/>
            <person name="Porter C.F."/>
            <person name="Rogers A."/>
            <person name="Williams B."/>
            <person name="Antoshechkin I."/>
            <person name="Lee M.M."/>
            <person name="Goodwin Z."/>
            <person name="Lu X."/>
            <person name="Lewis E.E."/>
            <person name="Goodrich-Blair H."/>
            <person name="Stock S.P."/>
            <person name="Adams B.J."/>
            <person name="Sternberg P.W."/>
            <person name="Mortazavi A."/>
        </authorList>
    </citation>
    <scope>NUCLEOTIDE SEQUENCE [LARGE SCALE GENOMIC DNA]</scope>
    <source>
        <strain evidence="2 3">ALL</strain>
    </source>
</reference>
<organism evidence="2 3">
    <name type="scientific">Steinernema carpocapsae</name>
    <name type="common">Entomopathogenic nematode</name>
    <dbReference type="NCBI Taxonomy" id="34508"/>
    <lineage>
        <taxon>Eukaryota</taxon>
        <taxon>Metazoa</taxon>
        <taxon>Ecdysozoa</taxon>
        <taxon>Nematoda</taxon>
        <taxon>Chromadorea</taxon>
        <taxon>Rhabditida</taxon>
        <taxon>Tylenchina</taxon>
        <taxon>Panagrolaimomorpha</taxon>
        <taxon>Strongyloidoidea</taxon>
        <taxon>Steinernematidae</taxon>
        <taxon>Steinernema</taxon>
    </lineage>
</organism>
<sequence>MICACPETEKPKNPNSNVRGLVCEEPPRLPTVICIIAYGMSHFTRNLNCYAGKGEEGRARICVPPLPSLPAAAEETPLLPARAPSRSSPPHTSSVFED</sequence>
<evidence type="ECO:0000313" key="3">
    <source>
        <dbReference type="Proteomes" id="UP000298663"/>
    </source>
</evidence>
<dbReference type="AlphaFoldDB" id="A0A4U8UP18"/>
<comment type="caution">
    <text evidence="2">The sequence shown here is derived from an EMBL/GenBank/DDBJ whole genome shotgun (WGS) entry which is preliminary data.</text>
</comment>
<keyword evidence="3" id="KW-1185">Reference proteome</keyword>
<name>A0A4U8UP18_STECR</name>
<evidence type="ECO:0000313" key="2">
    <source>
        <dbReference type="EMBL" id="TMS34890.1"/>
    </source>
</evidence>